<accession>A0A645IBP7</accession>
<protein>
    <submittedName>
        <fullName evidence="1">Uncharacterized protein</fullName>
    </submittedName>
</protein>
<proteinExistence type="predicted"/>
<reference evidence="1" key="1">
    <citation type="submission" date="2019-08" db="EMBL/GenBank/DDBJ databases">
        <authorList>
            <person name="Kucharzyk K."/>
            <person name="Murdoch R.W."/>
            <person name="Higgins S."/>
            <person name="Loffler F."/>
        </authorList>
    </citation>
    <scope>NUCLEOTIDE SEQUENCE</scope>
</reference>
<evidence type="ECO:0000313" key="1">
    <source>
        <dbReference type="EMBL" id="MPN48657.1"/>
    </source>
</evidence>
<sequence length="115" mass="12924">MPLPETGISTERPPRFAVRAGGQRNPVRVAYRKAPDVLFSRFQREGVQKFHAAAVEYMDIQFDCQADSLCPFRSARHCPQLRTEAGFPMRVAVERIGEFHGGQEGGAPEHGEKQR</sequence>
<organism evidence="1">
    <name type="scientific">bioreactor metagenome</name>
    <dbReference type="NCBI Taxonomy" id="1076179"/>
    <lineage>
        <taxon>unclassified sequences</taxon>
        <taxon>metagenomes</taxon>
        <taxon>ecological metagenomes</taxon>
    </lineage>
</organism>
<dbReference type="AlphaFoldDB" id="A0A645IBP7"/>
<comment type="caution">
    <text evidence="1">The sequence shown here is derived from an EMBL/GenBank/DDBJ whole genome shotgun (WGS) entry which is preliminary data.</text>
</comment>
<name>A0A645IBP7_9ZZZZ</name>
<dbReference type="EMBL" id="VSSQ01111176">
    <property type="protein sequence ID" value="MPN48657.1"/>
    <property type="molecule type" value="Genomic_DNA"/>
</dbReference>
<gene>
    <name evidence="1" type="ORF">SDC9_196268</name>
</gene>